<feature type="region of interest" description="Disordered" evidence="1">
    <location>
        <begin position="309"/>
        <end position="349"/>
    </location>
</feature>
<dbReference type="UniPathway" id="UPA00143"/>
<gene>
    <name evidence="3" type="ORF">CHLRE_09g399550v5</name>
</gene>
<dbReference type="OrthoDB" id="5855668at2759"/>
<feature type="region of interest" description="Disordered" evidence="1">
    <location>
        <begin position="389"/>
        <end position="419"/>
    </location>
</feature>
<dbReference type="SMART" id="SM00504">
    <property type="entry name" value="Ubox"/>
    <property type="match status" value="1"/>
</dbReference>
<sequence>MGTSSSKSSRRSSEQSRYPTIPTGTPAVGGFAQFQSPTLKFRAIADHYASLEQVQEDLRKNGLESSNLIVAVDFTKSNEWTGKRSFGSRSLHAIGDQPNPYEEAIGVIGRTLSAFDDDGLIPCYGFGDVTTGDSSVFSFLADDKPCRGLEHALWRYRELCPYIRMAGPTSFAPAVRQASRIVEASGGQYHILLLVADGQVSRPSGLMDHQKSEQEQDTIDAIVEASSLPLSIVMVGVGDGPWDLMKDFDDALPERAFDNFQFVNFSELMATTQGDRARREALFALRALMEIPEQYNAIQRMGILGRTAGAQVARSRTQRRRGNPPLDPPVPPHLMAGSTSGPGAAGAAPGPSYGAPGGAAAGYAAGYAAGPGPLAAGLAAYPPPRPASASCSGTCGASASGTGAGAGGAGKGTQSARASGTGYTGGAGISGGAAAGAAGAGPTPMAPAASGPVPDPMFVCPITQDVMKDPVIATDGYTYERAAITDWLARKAVSPLTNQKMPGGNALIPNHNLRSSIMEWKQKNGLA</sequence>
<dbReference type="SUPFAM" id="SSF57850">
    <property type="entry name" value="RING/U-box"/>
    <property type="match status" value="1"/>
</dbReference>
<evidence type="ECO:0000259" key="2">
    <source>
        <dbReference type="PROSITE" id="PS51698"/>
    </source>
</evidence>
<feature type="compositionally biased region" description="Gly residues" evidence="1">
    <location>
        <begin position="402"/>
        <end position="411"/>
    </location>
</feature>
<dbReference type="InterPro" id="IPR013083">
    <property type="entry name" value="Znf_RING/FYVE/PHD"/>
</dbReference>
<feature type="compositionally biased region" description="Low complexity" evidence="1">
    <location>
        <begin position="336"/>
        <end position="349"/>
    </location>
</feature>
<accession>A0A2K3DCY0</accession>
<dbReference type="OMA" id="PEQYNAI"/>
<dbReference type="InterPro" id="IPR003613">
    <property type="entry name" value="Ubox_domain"/>
</dbReference>
<proteinExistence type="predicted"/>
<organism evidence="3 4">
    <name type="scientific">Chlamydomonas reinhardtii</name>
    <name type="common">Chlamydomonas smithii</name>
    <dbReference type="NCBI Taxonomy" id="3055"/>
    <lineage>
        <taxon>Eukaryota</taxon>
        <taxon>Viridiplantae</taxon>
        <taxon>Chlorophyta</taxon>
        <taxon>core chlorophytes</taxon>
        <taxon>Chlorophyceae</taxon>
        <taxon>CS clade</taxon>
        <taxon>Chlamydomonadales</taxon>
        <taxon>Chlamydomonadaceae</taxon>
        <taxon>Chlamydomonas</taxon>
    </lineage>
</organism>
<dbReference type="Gene3D" id="3.30.40.10">
    <property type="entry name" value="Zinc/RING finger domain, C3HC4 (zinc finger)"/>
    <property type="match status" value="1"/>
</dbReference>
<evidence type="ECO:0000313" key="4">
    <source>
        <dbReference type="Proteomes" id="UP000006906"/>
    </source>
</evidence>
<dbReference type="AlphaFoldDB" id="A0A2K3DCY0"/>
<dbReference type="Gramene" id="PNW78387">
    <property type="protein sequence ID" value="PNW78387"/>
    <property type="gene ID" value="CHLRE_09g399550v5"/>
</dbReference>
<dbReference type="PaxDb" id="3055-EDP01903"/>
<dbReference type="ExpressionAtlas" id="A0A2K3DCY0">
    <property type="expression patterns" value="baseline and differential"/>
</dbReference>
<evidence type="ECO:0000256" key="1">
    <source>
        <dbReference type="SAM" id="MobiDB-lite"/>
    </source>
</evidence>
<dbReference type="Proteomes" id="UP000006906">
    <property type="component" value="Chromosome 9"/>
</dbReference>
<keyword evidence="4" id="KW-1185">Reference proteome</keyword>
<feature type="domain" description="U-box" evidence="2">
    <location>
        <begin position="453"/>
        <end position="527"/>
    </location>
</feature>
<feature type="compositionally biased region" description="Low complexity" evidence="1">
    <location>
        <begin position="389"/>
        <end position="401"/>
    </location>
</feature>
<dbReference type="GO" id="GO:0016567">
    <property type="term" value="P:protein ubiquitination"/>
    <property type="evidence" value="ECO:0000318"/>
    <property type="project" value="GO_Central"/>
</dbReference>
<dbReference type="InParanoid" id="A0A2K3DCY0"/>
<reference evidence="3 4" key="1">
    <citation type="journal article" date="2007" name="Science">
        <title>The Chlamydomonas genome reveals the evolution of key animal and plant functions.</title>
        <authorList>
            <person name="Merchant S.S."/>
            <person name="Prochnik S.E."/>
            <person name="Vallon O."/>
            <person name="Harris E.H."/>
            <person name="Karpowicz S.J."/>
            <person name="Witman G.B."/>
            <person name="Terry A."/>
            <person name="Salamov A."/>
            <person name="Fritz-Laylin L.K."/>
            <person name="Marechal-Drouard L."/>
            <person name="Marshall W.F."/>
            <person name="Qu L.H."/>
            <person name="Nelson D.R."/>
            <person name="Sanderfoot A.A."/>
            <person name="Spalding M.H."/>
            <person name="Kapitonov V.V."/>
            <person name="Ren Q."/>
            <person name="Ferris P."/>
            <person name="Lindquist E."/>
            <person name="Shapiro H."/>
            <person name="Lucas S.M."/>
            <person name="Grimwood J."/>
            <person name="Schmutz J."/>
            <person name="Cardol P."/>
            <person name="Cerutti H."/>
            <person name="Chanfreau G."/>
            <person name="Chen C.L."/>
            <person name="Cognat V."/>
            <person name="Croft M.T."/>
            <person name="Dent R."/>
            <person name="Dutcher S."/>
            <person name="Fernandez E."/>
            <person name="Fukuzawa H."/>
            <person name="Gonzalez-Ballester D."/>
            <person name="Gonzalez-Halphen D."/>
            <person name="Hallmann A."/>
            <person name="Hanikenne M."/>
            <person name="Hippler M."/>
            <person name="Inwood W."/>
            <person name="Jabbari K."/>
            <person name="Kalanon M."/>
            <person name="Kuras R."/>
            <person name="Lefebvre P.A."/>
            <person name="Lemaire S.D."/>
            <person name="Lobanov A.V."/>
            <person name="Lohr M."/>
            <person name="Manuell A."/>
            <person name="Meier I."/>
            <person name="Mets L."/>
            <person name="Mittag M."/>
            <person name="Mittelmeier T."/>
            <person name="Moroney J.V."/>
            <person name="Moseley J."/>
            <person name="Napoli C."/>
            <person name="Nedelcu A.M."/>
            <person name="Niyogi K."/>
            <person name="Novoselov S.V."/>
            <person name="Paulsen I.T."/>
            <person name="Pazour G."/>
            <person name="Purton S."/>
            <person name="Ral J.P."/>
            <person name="Riano-Pachon D.M."/>
            <person name="Riekhof W."/>
            <person name="Rymarquis L."/>
            <person name="Schroda M."/>
            <person name="Stern D."/>
            <person name="Umen J."/>
            <person name="Willows R."/>
            <person name="Wilson N."/>
            <person name="Zimmer S.L."/>
            <person name="Allmer J."/>
            <person name="Balk J."/>
            <person name="Bisova K."/>
            <person name="Chen C.J."/>
            <person name="Elias M."/>
            <person name="Gendler K."/>
            <person name="Hauser C."/>
            <person name="Lamb M.R."/>
            <person name="Ledford H."/>
            <person name="Long J.C."/>
            <person name="Minagawa J."/>
            <person name="Page M.D."/>
            <person name="Pan J."/>
            <person name="Pootakham W."/>
            <person name="Roje S."/>
            <person name="Rose A."/>
            <person name="Stahlberg E."/>
            <person name="Terauchi A.M."/>
            <person name="Yang P."/>
            <person name="Ball S."/>
            <person name="Bowler C."/>
            <person name="Dieckmann C.L."/>
            <person name="Gladyshev V.N."/>
            <person name="Green P."/>
            <person name="Jorgensen R."/>
            <person name="Mayfield S."/>
            <person name="Mueller-Roeber B."/>
            <person name="Rajamani S."/>
            <person name="Sayre R.T."/>
            <person name="Brokstein P."/>
            <person name="Dubchak I."/>
            <person name="Goodstein D."/>
            <person name="Hornick L."/>
            <person name="Huang Y.W."/>
            <person name="Jhaveri J."/>
            <person name="Luo Y."/>
            <person name="Martinez D."/>
            <person name="Ngau W.C."/>
            <person name="Otillar B."/>
            <person name="Poliakov A."/>
            <person name="Porter A."/>
            <person name="Szajkowski L."/>
            <person name="Werner G."/>
            <person name="Zhou K."/>
            <person name="Grigoriev I.V."/>
            <person name="Rokhsar D.S."/>
            <person name="Grossman A.R."/>
        </authorList>
    </citation>
    <scope>NUCLEOTIDE SEQUENCE [LARGE SCALE GENOMIC DNA]</scope>
    <source>
        <strain evidence="4">CC-503</strain>
    </source>
</reference>
<dbReference type="Pfam" id="PF04564">
    <property type="entry name" value="U-box"/>
    <property type="match status" value="1"/>
</dbReference>
<dbReference type="SMART" id="SM00327">
    <property type="entry name" value="VWA"/>
    <property type="match status" value="1"/>
</dbReference>
<dbReference type="GO" id="GO:0004842">
    <property type="term" value="F:ubiquitin-protein transferase activity"/>
    <property type="evidence" value="ECO:0000318"/>
    <property type="project" value="GO_Central"/>
</dbReference>
<dbReference type="PROSITE" id="PS51698">
    <property type="entry name" value="U_BOX"/>
    <property type="match status" value="1"/>
</dbReference>
<dbReference type="EMBL" id="CM008970">
    <property type="protein sequence ID" value="PNW78387.1"/>
    <property type="molecule type" value="Genomic_DNA"/>
</dbReference>
<dbReference type="GeneID" id="5720678"/>
<dbReference type="FunCoup" id="A0A2K3DCY0">
    <property type="interactions" value="315"/>
</dbReference>
<dbReference type="KEGG" id="cre:CHLRE_09g399550v5"/>
<evidence type="ECO:0000313" key="3">
    <source>
        <dbReference type="EMBL" id="PNW78387.1"/>
    </source>
</evidence>
<dbReference type="InterPro" id="IPR002035">
    <property type="entry name" value="VWF_A"/>
</dbReference>
<dbReference type="InterPro" id="IPR052079">
    <property type="entry name" value="E3_ligase/Copine_domain"/>
</dbReference>
<dbReference type="InterPro" id="IPR010734">
    <property type="entry name" value="Copine_C"/>
</dbReference>
<dbReference type="PANTHER" id="PTHR45751:SF11">
    <property type="entry name" value="COPINE FAMILY PROTEIN 2"/>
    <property type="match status" value="1"/>
</dbReference>
<dbReference type="GO" id="GO:0005634">
    <property type="term" value="C:nucleus"/>
    <property type="evidence" value="ECO:0000318"/>
    <property type="project" value="GO_Central"/>
</dbReference>
<dbReference type="CDD" id="cd16655">
    <property type="entry name" value="RING-Ubox_WDSUB1-like"/>
    <property type="match status" value="1"/>
</dbReference>
<feature type="region of interest" description="Disordered" evidence="1">
    <location>
        <begin position="1"/>
        <end position="24"/>
    </location>
</feature>
<dbReference type="InterPro" id="IPR036465">
    <property type="entry name" value="vWFA_dom_sf"/>
</dbReference>
<dbReference type="Pfam" id="PF07002">
    <property type="entry name" value="Copine"/>
    <property type="match status" value="1"/>
</dbReference>
<dbReference type="RefSeq" id="XP_001695195.2">
    <property type="nucleotide sequence ID" value="XM_001695143.2"/>
</dbReference>
<dbReference type="SUPFAM" id="SSF53300">
    <property type="entry name" value="vWA-like"/>
    <property type="match status" value="1"/>
</dbReference>
<name>A0A2K3DCY0_CHLRE</name>
<protein>
    <recommendedName>
        <fullName evidence="2">U-box domain-containing protein</fullName>
    </recommendedName>
</protein>
<dbReference type="PANTHER" id="PTHR45751">
    <property type="entry name" value="COPINE FAMILY PROTEIN 1"/>
    <property type="match status" value="1"/>
</dbReference>